<dbReference type="STRING" id="1499688.BN000_03022"/>
<dbReference type="EMBL" id="CVRB01000003">
    <property type="protein sequence ID" value="CRK83065.1"/>
    <property type="molecule type" value="Genomic_DNA"/>
</dbReference>
<organism evidence="2 3">
    <name type="scientific">Neobacillus massiliamazoniensis</name>
    <dbReference type="NCBI Taxonomy" id="1499688"/>
    <lineage>
        <taxon>Bacteria</taxon>
        <taxon>Bacillati</taxon>
        <taxon>Bacillota</taxon>
        <taxon>Bacilli</taxon>
        <taxon>Bacillales</taxon>
        <taxon>Bacillaceae</taxon>
        <taxon>Neobacillus</taxon>
    </lineage>
</organism>
<dbReference type="RefSeq" id="WP_090635354.1">
    <property type="nucleotide sequence ID" value="NZ_CVRB01000003.1"/>
</dbReference>
<reference evidence="3" key="1">
    <citation type="submission" date="2015-05" db="EMBL/GenBank/DDBJ databases">
        <authorList>
            <person name="Urmite Genomes"/>
        </authorList>
    </citation>
    <scope>NUCLEOTIDE SEQUENCE [LARGE SCALE GENOMIC DNA]</scope>
    <source>
        <strain evidence="3">LF1</strain>
    </source>
</reference>
<evidence type="ECO:0000256" key="1">
    <source>
        <dbReference type="SAM" id="SignalP"/>
    </source>
</evidence>
<name>A0A0U1NYG4_9BACI</name>
<protein>
    <submittedName>
        <fullName evidence="2">Camelysin</fullName>
    </submittedName>
</protein>
<dbReference type="NCBIfam" id="TIGR04088">
    <property type="entry name" value="cognate_SipW"/>
    <property type="match status" value="1"/>
</dbReference>
<sequence length="208" mass="22975" precursor="true">MKIKTKLGMVAASGALGLALISGGTYAFFNSKVEATSTFEMGTLDLSVNPSTIVSVKNLLPGDYMTRSFNLKNTGTVDIAKVLLKTEYTVTNKDGAPANTDDLGKHIRVNFLFNQDKAALGTWLPEDQVVFQTTLYDLQNMTPDAVENRIFHDHLEEIGGLKKGDKDKLFVQFEFVDNGEDQNQFQGDSLALKWTFEGTQPVGKERKN</sequence>
<feature type="chain" id="PRO_5006712407" evidence="1">
    <location>
        <begin position="28"/>
        <end position="208"/>
    </location>
</feature>
<proteinExistence type="predicted"/>
<dbReference type="Pfam" id="PF12389">
    <property type="entry name" value="Peptidase_M73"/>
    <property type="match status" value="1"/>
</dbReference>
<dbReference type="AlphaFoldDB" id="A0A0U1NYG4"/>
<gene>
    <name evidence="2" type="primary">calY</name>
    <name evidence="2" type="ORF">BN000_03022</name>
</gene>
<keyword evidence="1" id="KW-0732">Signal</keyword>
<evidence type="ECO:0000313" key="3">
    <source>
        <dbReference type="Proteomes" id="UP000199087"/>
    </source>
</evidence>
<accession>A0A0U1NYG4</accession>
<feature type="signal peptide" evidence="1">
    <location>
        <begin position="1"/>
        <end position="27"/>
    </location>
</feature>
<dbReference type="OrthoDB" id="2660939at2"/>
<keyword evidence="3" id="KW-1185">Reference proteome</keyword>
<evidence type="ECO:0000313" key="2">
    <source>
        <dbReference type="EMBL" id="CRK83065.1"/>
    </source>
</evidence>
<dbReference type="InterPro" id="IPR023833">
    <property type="entry name" value="Signal_pept_SipW-depend-type"/>
</dbReference>
<dbReference type="InterPro" id="IPR022121">
    <property type="entry name" value="Peptidase_M73_camelysin"/>
</dbReference>
<dbReference type="Proteomes" id="UP000199087">
    <property type="component" value="Unassembled WGS sequence"/>
</dbReference>